<feature type="domain" description="VTT" evidence="8">
    <location>
        <begin position="46"/>
        <end position="174"/>
    </location>
</feature>
<keyword evidence="3 7" id="KW-1003">Cell membrane</keyword>
<evidence type="ECO:0000256" key="4">
    <source>
        <dbReference type="ARBA" id="ARBA00022692"/>
    </source>
</evidence>
<evidence type="ECO:0000256" key="5">
    <source>
        <dbReference type="ARBA" id="ARBA00022989"/>
    </source>
</evidence>
<evidence type="ECO:0000256" key="1">
    <source>
        <dbReference type="ARBA" id="ARBA00004651"/>
    </source>
</evidence>
<keyword evidence="5 7" id="KW-1133">Transmembrane helix</keyword>
<evidence type="ECO:0000256" key="3">
    <source>
        <dbReference type="ARBA" id="ARBA00022475"/>
    </source>
</evidence>
<comment type="subcellular location">
    <subcellularLocation>
        <location evidence="1 7">Cell membrane</location>
        <topology evidence="1 7">Multi-pass membrane protein</topology>
    </subcellularLocation>
</comment>
<dbReference type="PANTHER" id="PTHR30353">
    <property type="entry name" value="INNER MEMBRANE PROTEIN DEDA-RELATED"/>
    <property type="match status" value="1"/>
</dbReference>
<feature type="transmembrane region" description="Helical" evidence="7">
    <location>
        <begin position="188"/>
        <end position="206"/>
    </location>
</feature>
<dbReference type="EMBL" id="JBHTOP010000002">
    <property type="protein sequence ID" value="MFD1670672.1"/>
    <property type="molecule type" value="Genomic_DNA"/>
</dbReference>
<keyword evidence="4 7" id="KW-0812">Transmembrane</keyword>
<comment type="similarity">
    <text evidence="2 7">Belongs to the DedA family.</text>
</comment>
<feature type="transmembrane region" description="Helical" evidence="7">
    <location>
        <begin position="25"/>
        <end position="46"/>
    </location>
</feature>
<evidence type="ECO:0000313" key="10">
    <source>
        <dbReference type="Proteomes" id="UP001597267"/>
    </source>
</evidence>
<feature type="transmembrane region" description="Helical" evidence="7">
    <location>
        <begin position="154"/>
        <end position="176"/>
    </location>
</feature>
<evidence type="ECO:0000256" key="6">
    <source>
        <dbReference type="ARBA" id="ARBA00023136"/>
    </source>
</evidence>
<gene>
    <name evidence="9" type="ORF">ACFQ5M_01035</name>
</gene>
<reference evidence="10" key="1">
    <citation type="journal article" date="2019" name="Int. J. Syst. Evol. Microbiol.">
        <title>The Global Catalogue of Microorganisms (GCM) 10K type strain sequencing project: providing services to taxonomists for standard genome sequencing and annotation.</title>
        <authorList>
            <consortium name="The Broad Institute Genomics Platform"/>
            <consortium name="The Broad Institute Genome Sequencing Center for Infectious Disease"/>
            <person name="Wu L."/>
            <person name="Ma J."/>
        </authorList>
    </citation>
    <scope>NUCLEOTIDE SEQUENCE [LARGE SCALE GENOMIC DNA]</scope>
    <source>
        <strain evidence="10">CCM 8896</strain>
    </source>
</reference>
<dbReference type="Proteomes" id="UP001597267">
    <property type="component" value="Unassembled WGS sequence"/>
</dbReference>
<feature type="transmembrane region" description="Helical" evidence="7">
    <location>
        <begin position="66"/>
        <end position="85"/>
    </location>
</feature>
<keyword evidence="10" id="KW-1185">Reference proteome</keyword>
<sequence>MTQLIDFILHIDQHLVTLVNTFGNWSYVILFLMVFIETGLVIFPFLPGDSLLFAAAALAANPMYHLNNGVLFFGFLLAAVIGDTVNYEIGKHLSDHALESSRFGRLINRDKLKVAENFFDRHGGKTIALARFVPIVRTFAPFVSGGSHMNYRHFLMYNFLGGLAWVTLCVGGGHFFGNISFVKENFSLVAMGIIAISLLPMLIVYLKNKFTTKPVGIDE</sequence>
<evidence type="ECO:0000313" key="9">
    <source>
        <dbReference type="EMBL" id="MFD1670672.1"/>
    </source>
</evidence>
<keyword evidence="6 7" id="KW-0472">Membrane</keyword>
<evidence type="ECO:0000256" key="2">
    <source>
        <dbReference type="ARBA" id="ARBA00010792"/>
    </source>
</evidence>
<accession>A0ABW4J6S7</accession>
<dbReference type="Pfam" id="PF09335">
    <property type="entry name" value="VTT_dom"/>
    <property type="match status" value="1"/>
</dbReference>
<comment type="caution">
    <text evidence="9">The sequence shown here is derived from an EMBL/GenBank/DDBJ whole genome shotgun (WGS) entry which is preliminary data.</text>
</comment>
<dbReference type="InterPro" id="IPR032816">
    <property type="entry name" value="VTT_dom"/>
</dbReference>
<organism evidence="9 10">
    <name type="scientific">Agrilactobacillus yilanensis</name>
    <dbReference type="NCBI Taxonomy" id="2485997"/>
    <lineage>
        <taxon>Bacteria</taxon>
        <taxon>Bacillati</taxon>
        <taxon>Bacillota</taxon>
        <taxon>Bacilli</taxon>
        <taxon>Lactobacillales</taxon>
        <taxon>Lactobacillaceae</taxon>
        <taxon>Agrilactobacillus</taxon>
    </lineage>
</organism>
<proteinExistence type="inferred from homology"/>
<evidence type="ECO:0000256" key="7">
    <source>
        <dbReference type="RuleBase" id="RU367016"/>
    </source>
</evidence>
<evidence type="ECO:0000259" key="8">
    <source>
        <dbReference type="Pfam" id="PF09335"/>
    </source>
</evidence>
<dbReference type="RefSeq" id="WP_191988473.1">
    <property type="nucleotide sequence ID" value="NZ_JBHTOP010000002.1"/>
</dbReference>
<protein>
    <submittedName>
        <fullName evidence="9">VTT domain-containing protein</fullName>
    </submittedName>
</protein>
<dbReference type="PANTHER" id="PTHR30353:SF0">
    <property type="entry name" value="TRANSMEMBRANE PROTEIN"/>
    <property type="match status" value="1"/>
</dbReference>
<dbReference type="InterPro" id="IPR032818">
    <property type="entry name" value="DedA-like"/>
</dbReference>
<name>A0ABW4J6S7_9LACO</name>